<proteinExistence type="predicted"/>
<dbReference type="GeneID" id="41718445"/>
<keyword evidence="1" id="KW-0812">Transmembrane</keyword>
<evidence type="ECO:0000313" key="4">
    <source>
        <dbReference type="Proteomes" id="UP000322983"/>
    </source>
</evidence>
<gene>
    <name evidence="2" type="ORF">IC006_2109</name>
    <name evidence="3" type="ORF">IC007_2115</name>
</gene>
<reference evidence="5" key="1">
    <citation type="submission" date="2018-09" db="EMBL/GenBank/DDBJ databases">
        <title>Complete Genome Sequencing of Sulfolobus sp. JCM 16834.</title>
        <authorList>
            <person name="Kato S."/>
            <person name="Itoh T."/>
            <person name="Ohkuma M."/>
        </authorList>
    </citation>
    <scope>NUCLEOTIDE SEQUENCE [LARGE SCALE GENOMIC DNA]</scope>
    <source>
        <strain evidence="5">IC-007</strain>
    </source>
</reference>
<evidence type="ECO:0000256" key="1">
    <source>
        <dbReference type="SAM" id="Phobius"/>
    </source>
</evidence>
<feature type="transmembrane region" description="Helical" evidence="1">
    <location>
        <begin position="97"/>
        <end position="119"/>
    </location>
</feature>
<evidence type="ECO:0000313" key="3">
    <source>
        <dbReference type="EMBL" id="BBG27561.1"/>
    </source>
</evidence>
<evidence type="ECO:0000313" key="2">
    <source>
        <dbReference type="EMBL" id="BBG24775.1"/>
    </source>
</evidence>
<accession>A0A510DX48</accession>
<protein>
    <submittedName>
        <fullName evidence="3">Uncharacterized protein</fullName>
    </submittedName>
</protein>
<feature type="transmembrane region" description="Helical" evidence="1">
    <location>
        <begin position="41"/>
        <end position="59"/>
    </location>
</feature>
<keyword evidence="1" id="KW-0472">Membrane</keyword>
<keyword evidence="1" id="KW-1133">Transmembrane helix</keyword>
<dbReference type="EMBL" id="AP018930">
    <property type="protein sequence ID" value="BBG27561.1"/>
    <property type="molecule type" value="Genomic_DNA"/>
</dbReference>
<dbReference type="STRING" id="1294262.GCA_001316085_02887"/>
<dbReference type="Proteomes" id="UP000325030">
    <property type="component" value="Chromosome"/>
</dbReference>
<feature type="transmembrane region" description="Helical" evidence="1">
    <location>
        <begin position="66"/>
        <end position="85"/>
    </location>
</feature>
<organism evidence="3 5">
    <name type="scientific">Sulfuracidifex tepidarius</name>
    <dbReference type="NCBI Taxonomy" id="1294262"/>
    <lineage>
        <taxon>Archaea</taxon>
        <taxon>Thermoproteota</taxon>
        <taxon>Thermoprotei</taxon>
        <taxon>Sulfolobales</taxon>
        <taxon>Sulfolobaceae</taxon>
        <taxon>Sulfuracidifex</taxon>
    </lineage>
</organism>
<dbReference type="Proteomes" id="UP000322983">
    <property type="component" value="Chromosome"/>
</dbReference>
<accession>A0A510E4X5</accession>
<keyword evidence="4" id="KW-1185">Reference proteome</keyword>
<dbReference type="OrthoDB" id="41733at2157"/>
<dbReference type="AlphaFoldDB" id="A0A510E4X5"/>
<dbReference type="EMBL" id="AP018929">
    <property type="protein sequence ID" value="BBG24775.1"/>
    <property type="molecule type" value="Genomic_DNA"/>
</dbReference>
<sequence length="136" mass="15122">MNTIAIRWVLAILSSLWAGIHLVLTHAVLPNPTATMIYETFFGFTASLAILASALLILGMRYTYPLITAFYVIDFALLAESRLFPAPFVGKVLPFNGYVDASLILDVILAASTLVIWFLEKDVQISKENVKEMKQK</sequence>
<reference evidence="3 4" key="2">
    <citation type="journal article" date="2020" name="Int. J. Syst. Evol. Microbiol.">
        <title>Sulfuracidifex tepidarius gen. nov., sp. nov. and transfer of Sulfolobus metallicus Huber and Stetter 1992 to the genus Sulfuracidifex as Sulfuracidifex metallicus comb. nov.</title>
        <authorList>
            <person name="Itoh T."/>
            <person name="Miura T."/>
            <person name="Sakai H.D."/>
            <person name="Kato S."/>
            <person name="Ohkuma M."/>
            <person name="Takashina T."/>
        </authorList>
    </citation>
    <scope>NUCLEOTIDE SEQUENCE</scope>
    <source>
        <strain evidence="2 4">IC-006</strain>
        <strain evidence="3">IC-007</strain>
    </source>
</reference>
<evidence type="ECO:0000313" key="5">
    <source>
        <dbReference type="Proteomes" id="UP000325030"/>
    </source>
</evidence>
<dbReference type="RefSeq" id="WP_054846765.1">
    <property type="nucleotide sequence ID" value="NZ_AP018929.1"/>
</dbReference>
<dbReference type="KEGG" id="step:IC006_2109"/>
<name>A0A510E4X5_9CREN</name>